<dbReference type="GO" id="GO:0005615">
    <property type="term" value="C:extracellular space"/>
    <property type="evidence" value="ECO:0007669"/>
    <property type="project" value="TreeGrafter"/>
</dbReference>
<comment type="subunit">
    <text evidence="2">Homodimer; disulfide-linked.</text>
</comment>
<dbReference type="GO" id="GO:0006874">
    <property type="term" value="P:intracellular calcium ion homeostasis"/>
    <property type="evidence" value="ECO:0007669"/>
    <property type="project" value="TreeGrafter"/>
</dbReference>
<dbReference type="AlphaFoldDB" id="A0AAE1DBT2"/>
<dbReference type="Proteomes" id="UP001283361">
    <property type="component" value="Unassembled WGS sequence"/>
</dbReference>
<name>A0AAE1DBT2_9GAST</name>
<gene>
    <name evidence="5" type="ORF">RRG08_025430</name>
</gene>
<organism evidence="5 6">
    <name type="scientific">Elysia crispata</name>
    <name type="common">lettuce slug</name>
    <dbReference type="NCBI Taxonomy" id="231223"/>
    <lineage>
        <taxon>Eukaryota</taxon>
        <taxon>Metazoa</taxon>
        <taxon>Spiralia</taxon>
        <taxon>Lophotrochozoa</taxon>
        <taxon>Mollusca</taxon>
        <taxon>Gastropoda</taxon>
        <taxon>Heterobranchia</taxon>
        <taxon>Euthyneura</taxon>
        <taxon>Panpulmonata</taxon>
        <taxon>Sacoglossa</taxon>
        <taxon>Placobranchoidea</taxon>
        <taxon>Plakobranchidae</taxon>
        <taxon>Elysia</taxon>
    </lineage>
</organism>
<protein>
    <submittedName>
        <fullName evidence="5">Uncharacterized protein</fullName>
    </submittedName>
</protein>
<evidence type="ECO:0000313" key="6">
    <source>
        <dbReference type="Proteomes" id="UP001283361"/>
    </source>
</evidence>
<evidence type="ECO:0000256" key="2">
    <source>
        <dbReference type="ARBA" id="ARBA00011748"/>
    </source>
</evidence>
<proteinExistence type="inferred from homology"/>
<keyword evidence="4" id="KW-1015">Disulfide bond</keyword>
<reference evidence="5" key="1">
    <citation type="journal article" date="2023" name="G3 (Bethesda)">
        <title>A reference genome for the long-term kleptoplast-retaining sea slug Elysia crispata morphotype clarki.</title>
        <authorList>
            <person name="Eastman K.E."/>
            <person name="Pendleton A.L."/>
            <person name="Shaikh M.A."/>
            <person name="Suttiyut T."/>
            <person name="Ogas R."/>
            <person name="Tomko P."/>
            <person name="Gavelis G."/>
            <person name="Widhalm J.R."/>
            <person name="Wisecaver J.H."/>
        </authorList>
    </citation>
    <scope>NUCLEOTIDE SEQUENCE</scope>
    <source>
        <strain evidence="5">ECLA1</strain>
    </source>
</reference>
<sequence>MRVGNPLSSLYTYISGLEKPLPTSRPLQWVLCIYLQKRDRSRILTIGDKEDPHANRVRDITGSKGMEALVTFLTIACLAALSVSVTDAWLFWRTNYPSAKANGKAVDPTCIALAKEGSCDFYPCFEDRLRCGRKWYNVRYGEPYCRDFRAFRERFSLAGQKFINASQSCIANELASWYERDRINCHSYTHFAFKALSRCYMRSGFCEAIRSDAIHFATIYRPKHLFSLGALKIWREILRLTYFCEPEAVKYVVNSLWQSIKE</sequence>
<evidence type="ECO:0000313" key="5">
    <source>
        <dbReference type="EMBL" id="KAK3764909.1"/>
    </source>
</evidence>
<accession>A0AAE1DBT2</accession>
<evidence type="ECO:0000256" key="1">
    <source>
        <dbReference type="ARBA" id="ARBA00008693"/>
    </source>
</evidence>
<comment type="similarity">
    <text evidence="1">Belongs to the stanniocalcin family.</text>
</comment>
<dbReference type="EMBL" id="JAWDGP010004366">
    <property type="protein sequence ID" value="KAK3764909.1"/>
    <property type="molecule type" value="Genomic_DNA"/>
</dbReference>
<dbReference type="GO" id="GO:0005179">
    <property type="term" value="F:hormone activity"/>
    <property type="evidence" value="ECO:0007669"/>
    <property type="project" value="UniProtKB-KW"/>
</dbReference>
<dbReference type="PANTHER" id="PTHR11245:SF6">
    <property type="entry name" value="DUF19 DOMAIN-CONTAINING PROTEIN"/>
    <property type="match status" value="1"/>
</dbReference>
<dbReference type="Pfam" id="PF03298">
    <property type="entry name" value="Stanniocalcin"/>
    <property type="match status" value="1"/>
</dbReference>
<dbReference type="PANTHER" id="PTHR11245">
    <property type="entry name" value="STANNIOCALCIN"/>
    <property type="match status" value="1"/>
</dbReference>
<evidence type="ECO:0000256" key="3">
    <source>
        <dbReference type="ARBA" id="ARBA00022702"/>
    </source>
</evidence>
<comment type="caution">
    <text evidence="5">The sequence shown here is derived from an EMBL/GenBank/DDBJ whole genome shotgun (WGS) entry which is preliminary data.</text>
</comment>
<keyword evidence="3" id="KW-0372">Hormone</keyword>
<evidence type="ECO:0000256" key="4">
    <source>
        <dbReference type="ARBA" id="ARBA00023157"/>
    </source>
</evidence>
<dbReference type="InterPro" id="IPR004978">
    <property type="entry name" value="Stanniocalcin"/>
</dbReference>
<keyword evidence="6" id="KW-1185">Reference proteome</keyword>